<evidence type="ECO:0000256" key="6">
    <source>
        <dbReference type="PROSITE-ProRule" id="PRU00176"/>
    </source>
</evidence>
<keyword evidence="3 9" id="KW-0812">Transmembrane</keyword>
<feature type="transmembrane region" description="Helical" evidence="9">
    <location>
        <begin position="130"/>
        <end position="152"/>
    </location>
</feature>
<keyword evidence="7" id="KW-0813">Transport</keyword>
<feature type="domain" description="RRM" evidence="10">
    <location>
        <begin position="860"/>
        <end position="938"/>
    </location>
</feature>
<keyword evidence="7" id="KW-0539">Nucleus</keyword>
<dbReference type="GO" id="GO:0006397">
    <property type="term" value="P:mRNA processing"/>
    <property type="evidence" value="ECO:0007669"/>
    <property type="project" value="UniProtKB-KW"/>
</dbReference>
<dbReference type="PROSITE" id="PS50102">
    <property type="entry name" value="RRM"/>
    <property type="match status" value="1"/>
</dbReference>
<feature type="region of interest" description="Disordered" evidence="8">
    <location>
        <begin position="1"/>
        <end position="29"/>
    </location>
</feature>
<keyword evidence="11" id="KW-1185">Reference proteome</keyword>
<dbReference type="GO" id="GO:0003723">
    <property type="term" value="F:RNA binding"/>
    <property type="evidence" value="ECO:0007669"/>
    <property type="project" value="UniProtKB-UniRule"/>
</dbReference>
<reference evidence="11" key="1">
    <citation type="submission" date="2014-05" db="EMBL/GenBank/DDBJ databases">
        <title>The genome and life-stage specific transcriptomes of Globodera pallida elucidate key aspects of plant parasitism by a cyst nematode.</title>
        <authorList>
            <person name="Cotton J.A."/>
            <person name="Lilley C.J."/>
            <person name="Jones L.M."/>
            <person name="Kikuchi T."/>
            <person name="Reid A.J."/>
            <person name="Thorpe P."/>
            <person name="Tsai I.J."/>
            <person name="Beasley H."/>
            <person name="Blok V."/>
            <person name="Cock P.J.A."/>
            <person name="Van den Akker S.E."/>
            <person name="Holroyd N."/>
            <person name="Hunt M."/>
            <person name="Mantelin S."/>
            <person name="Naghra H."/>
            <person name="Pain A."/>
            <person name="Palomares-Rius J.E."/>
            <person name="Zarowiecki M."/>
            <person name="Berriman M."/>
            <person name="Jones J.T."/>
            <person name="Urwin P.E."/>
        </authorList>
    </citation>
    <scope>NUCLEOTIDE SEQUENCE [LARGE SCALE GENOMIC DNA]</scope>
    <source>
        <strain evidence="11">Lindley</strain>
    </source>
</reference>
<feature type="transmembrane region" description="Helical" evidence="9">
    <location>
        <begin position="390"/>
        <end position="410"/>
    </location>
</feature>
<sequence>MEAHPNSSQQGQGTLQAEPVSISTPSDSNDVQALVRSTDRRQGDVISSHRAVLTLSKSMFNAGFHLAKKSGVPSLDYGHFAKRVCDYSEVPFLRQNSKRIMYVVNITILFYQLGMCAVAILFIADNMVHMLGSWLGNSTTLMATIATVFIIFTNMFTEMRVISVFAAVSSVFFLLGAGVIMQFTLTQPSKWDELPSYTNFTNTIIFVGMSMYAFEGQTMILPIENKLATPEDFLDNFGVLPTTMCLCTLFMIAIGLFGYNAFGTNVKETITVNVPHTGLYSAVNAFLCIQSMLGHSIAMYVVFDMFYKGFRRKFTSRFPSIPAMFVDKGFRVGWVLVTYLMAVLIPRLAVMIPLVGVTSGTLCALVYPPFFQIVTFWSDWKLSLSPLRRAFLIGCNCFIIVLGFFAIASACLTDGICVLYSSRPQPTNGRRLIEEMEEEEEEEGTRKRLDHELFRELTGELDEAIDSTMEEIYRGTLDEFDRILNDPCELFDRVPALFLSGHCLDWNWLFDRLRVQHPNLVIKSKFDAATEELAADIESERDDRLISFCPSQNRWCSHCSNMRQNTAVANVRRRAEKYLASLQAFVQLTDTEEVPNDAVFIFKLHCQIQSKTDFAAFYEKQKVKWEHWTGDKWQNKFKVINKFIEDNCQQNQFKELVNKLNEQQKQNRIEQTENVAPMKKSSSRLRTSLKRVPSNSAKFFDGQQKLLGRRTHPLDAKLRTELLQFLDSFFLQNLQPFPVKFIAGPGPPDLLDPSLSGELDHSLADDISDKKSNLDIVLAYRLLVTHTDSVKIQLEHIGVVKSVLDDFVRLIYLPVDEIKKGMLAKIRRGFEGSQKSAVQDESLDEEGSSVGGPQRSVEEWIIFVTNVPEKAQENEVKDLFKEYGSVMNMHLNLYCRGDYSKGYAIVQYESQKEAAEAIAALNGYNFLGQELRVDWCFVTL</sequence>
<dbReference type="GO" id="GO:0008380">
    <property type="term" value="P:RNA splicing"/>
    <property type="evidence" value="ECO:0007669"/>
    <property type="project" value="UniProtKB-KW"/>
</dbReference>
<dbReference type="PANTHER" id="PTHR22950">
    <property type="entry name" value="AMINO ACID TRANSPORTER"/>
    <property type="match status" value="1"/>
</dbReference>
<organism evidence="11 12">
    <name type="scientific">Globodera pallida</name>
    <name type="common">Potato cyst nematode worm</name>
    <name type="synonym">Heterodera pallida</name>
    <dbReference type="NCBI Taxonomy" id="36090"/>
    <lineage>
        <taxon>Eukaryota</taxon>
        <taxon>Metazoa</taxon>
        <taxon>Ecdysozoa</taxon>
        <taxon>Nematoda</taxon>
        <taxon>Chromadorea</taxon>
        <taxon>Rhabditida</taxon>
        <taxon>Tylenchina</taxon>
        <taxon>Tylenchomorpha</taxon>
        <taxon>Tylenchoidea</taxon>
        <taxon>Heteroderidae</taxon>
        <taxon>Heteroderinae</taxon>
        <taxon>Globodera</taxon>
    </lineage>
</organism>
<dbReference type="Proteomes" id="UP000050741">
    <property type="component" value="Unassembled WGS sequence"/>
</dbReference>
<name>A0A183CD96_GLOPA</name>
<protein>
    <recommendedName>
        <fullName evidence="7">RNA-binding protein 8A</fullName>
    </recommendedName>
</protein>
<evidence type="ECO:0000256" key="1">
    <source>
        <dbReference type="ARBA" id="ARBA00004141"/>
    </source>
</evidence>
<dbReference type="InterPro" id="IPR000504">
    <property type="entry name" value="RRM_dom"/>
</dbReference>
<dbReference type="InterPro" id="IPR008111">
    <property type="entry name" value="RNA-bd_8"/>
</dbReference>
<evidence type="ECO:0000256" key="2">
    <source>
        <dbReference type="ARBA" id="ARBA00007987"/>
    </source>
</evidence>
<reference evidence="12" key="2">
    <citation type="submission" date="2016-06" db="UniProtKB">
        <authorList>
            <consortium name="WormBaseParasite"/>
        </authorList>
    </citation>
    <scope>IDENTIFICATION</scope>
</reference>
<comment type="function">
    <text evidence="7">Core component of the splicing-dependent multiprotein exon junction complex (EJC) deposited at splice junctions on mRNAs.</text>
</comment>
<evidence type="ECO:0000313" key="12">
    <source>
        <dbReference type="WBParaSite" id="GPLIN_001085000"/>
    </source>
</evidence>
<keyword evidence="7" id="KW-0507">mRNA processing</keyword>
<feature type="transmembrane region" description="Helical" evidence="9">
    <location>
        <begin position="351"/>
        <end position="378"/>
    </location>
</feature>
<evidence type="ECO:0000256" key="7">
    <source>
        <dbReference type="RuleBase" id="RU361239"/>
    </source>
</evidence>
<dbReference type="InterPro" id="IPR035979">
    <property type="entry name" value="RBD_domain_sf"/>
</dbReference>
<dbReference type="GO" id="GO:0051028">
    <property type="term" value="P:mRNA transport"/>
    <property type="evidence" value="ECO:0007669"/>
    <property type="project" value="UniProtKB-KW"/>
</dbReference>
<dbReference type="GO" id="GO:0005774">
    <property type="term" value="C:vacuolar membrane"/>
    <property type="evidence" value="ECO:0007669"/>
    <property type="project" value="TreeGrafter"/>
</dbReference>
<dbReference type="PANTHER" id="PTHR22950:SF343">
    <property type="entry name" value="AMINO ACID TRANSPORTER SKAT-1-RELATED"/>
    <property type="match status" value="1"/>
</dbReference>
<evidence type="ECO:0000313" key="11">
    <source>
        <dbReference type="Proteomes" id="UP000050741"/>
    </source>
</evidence>
<keyword evidence="5 9" id="KW-0472">Membrane</keyword>
<feature type="transmembrane region" description="Helical" evidence="9">
    <location>
        <begin position="279"/>
        <end position="307"/>
    </location>
</feature>
<keyword evidence="7" id="KW-0508">mRNA splicing</keyword>
<keyword evidence="4 9" id="KW-1133">Transmembrane helix</keyword>
<dbReference type="SUPFAM" id="SSF54928">
    <property type="entry name" value="RNA-binding domain, RBD"/>
    <property type="match status" value="1"/>
</dbReference>
<dbReference type="WBParaSite" id="GPLIN_001085000">
    <property type="protein sequence ID" value="GPLIN_001085000"/>
    <property type="gene ID" value="GPLIN_001085000"/>
</dbReference>
<comment type="subunit">
    <text evidence="7">Heterodimer with MAGOH. Part of the mRNA splicing-dependent exon junction complex (EJC) complex; the core complex contains CASC3, EIF4A3, MAGOH and RBM8A.</text>
</comment>
<keyword evidence="7" id="KW-0963">Cytoplasm</keyword>
<proteinExistence type="inferred from homology"/>
<keyword evidence="6 7" id="KW-0694">RNA-binding</keyword>
<evidence type="ECO:0000256" key="4">
    <source>
        <dbReference type="ARBA" id="ARBA00022989"/>
    </source>
</evidence>
<evidence type="ECO:0000256" key="3">
    <source>
        <dbReference type="ARBA" id="ARBA00022692"/>
    </source>
</evidence>
<dbReference type="Pfam" id="PF01490">
    <property type="entry name" value="Aa_trans"/>
    <property type="match status" value="1"/>
</dbReference>
<comment type="similarity">
    <text evidence="2 7">Belongs to the RBM8A family.</text>
</comment>
<feature type="transmembrane region" description="Helical" evidence="9">
    <location>
        <begin position="234"/>
        <end position="259"/>
    </location>
</feature>
<feature type="transmembrane region" description="Helical" evidence="9">
    <location>
        <begin position="102"/>
        <end position="124"/>
    </location>
</feature>
<evidence type="ECO:0000256" key="8">
    <source>
        <dbReference type="SAM" id="MobiDB-lite"/>
    </source>
</evidence>
<dbReference type="Gene3D" id="3.30.70.330">
    <property type="match status" value="1"/>
</dbReference>
<dbReference type="GO" id="GO:0016607">
    <property type="term" value="C:nuclear speck"/>
    <property type="evidence" value="ECO:0007669"/>
    <property type="project" value="UniProtKB-SubCell"/>
</dbReference>
<evidence type="ECO:0000256" key="5">
    <source>
        <dbReference type="ARBA" id="ARBA00023136"/>
    </source>
</evidence>
<dbReference type="InterPro" id="IPR013057">
    <property type="entry name" value="AA_transpt_TM"/>
</dbReference>
<evidence type="ECO:0000259" key="10">
    <source>
        <dbReference type="PROSITE" id="PS50102"/>
    </source>
</evidence>
<keyword evidence="7" id="KW-0509">mRNA transport</keyword>
<dbReference type="PRINTS" id="PR01738">
    <property type="entry name" value="RNABINDINGM8"/>
</dbReference>
<dbReference type="InterPro" id="IPR012677">
    <property type="entry name" value="Nucleotide-bd_a/b_plait_sf"/>
</dbReference>
<comment type="subcellular location">
    <subcellularLocation>
        <location evidence="1">Membrane</location>
        <topology evidence="1">Multi-pass membrane protein</topology>
    </subcellularLocation>
    <subcellularLocation>
        <location evidence="7">Nucleus</location>
    </subcellularLocation>
    <subcellularLocation>
        <location evidence="7">Nucleus speckle</location>
    </subcellularLocation>
    <subcellularLocation>
        <location evidence="7">Cytoplasm</location>
    </subcellularLocation>
</comment>
<feature type="transmembrane region" description="Helical" evidence="9">
    <location>
        <begin position="328"/>
        <end position="345"/>
    </location>
</feature>
<feature type="transmembrane region" description="Helical" evidence="9">
    <location>
        <begin position="164"/>
        <end position="185"/>
    </location>
</feature>
<feature type="transmembrane region" description="Helical" evidence="9">
    <location>
        <begin position="197"/>
        <end position="214"/>
    </location>
</feature>
<dbReference type="SMART" id="SM00360">
    <property type="entry name" value="RRM"/>
    <property type="match status" value="1"/>
</dbReference>
<dbReference type="GO" id="GO:0015179">
    <property type="term" value="F:L-amino acid transmembrane transporter activity"/>
    <property type="evidence" value="ECO:0007669"/>
    <property type="project" value="TreeGrafter"/>
</dbReference>
<dbReference type="Pfam" id="PF00076">
    <property type="entry name" value="RRM_1"/>
    <property type="match status" value="1"/>
</dbReference>
<evidence type="ECO:0000256" key="9">
    <source>
        <dbReference type="SAM" id="Phobius"/>
    </source>
</evidence>
<dbReference type="AlphaFoldDB" id="A0A183CD96"/>
<accession>A0A183CD96</accession>